<evidence type="ECO:0000313" key="2">
    <source>
        <dbReference type="EMBL" id="AGZ46213.1"/>
    </source>
</evidence>
<dbReference type="Pfam" id="PF05685">
    <property type="entry name" value="Uma2"/>
    <property type="match status" value="1"/>
</dbReference>
<gene>
    <name evidence="2" type="ORF">AFR_39795</name>
</gene>
<feature type="domain" description="Putative restriction endonuclease" evidence="1">
    <location>
        <begin position="25"/>
        <end position="179"/>
    </location>
</feature>
<proteinExistence type="predicted"/>
<dbReference type="PANTHER" id="PTHR35400:SF3">
    <property type="entry name" value="SLL1072 PROTEIN"/>
    <property type="match status" value="1"/>
</dbReference>
<accession>U5WAJ5</accession>
<name>U5WAJ5_9ACTN</name>
<sequence>MTAQPAAHVMWTPDPIRQRLADHTVEDVLHLPDDAPRVELRDGVMIVVPSPTIGHQNIGNLLWFWLRQHAPDTFESVTAVGVAMGLRDSLEPDVLLIRQPVTLTNHFVLPSQVVVAVEVVSPGTRRRDGLEKPAEYAAARIPHYWRIEQDPIHVFAYDLVGNQYEPVADSDTELVLSAPFDIRLPISEITP</sequence>
<dbReference type="eggNOG" id="COG4636">
    <property type="taxonomic scope" value="Bacteria"/>
</dbReference>
<dbReference type="EMBL" id="CP006272">
    <property type="protein sequence ID" value="AGZ46213.1"/>
    <property type="molecule type" value="Genomic_DNA"/>
</dbReference>
<dbReference type="InterPro" id="IPR012296">
    <property type="entry name" value="Nuclease_put_TT1808"/>
</dbReference>
<keyword evidence="3" id="KW-1185">Reference proteome</keyword>
<protein>
    <recommendedName>
        <fullName evidence="1">Putative restriction endonuclease domain-containing protein</fullName>
    </recommendedName>
</protein>
<dbReference type="Proteomes" id="UP000017746">
    <property type="component" value="Chromosome"/>
</dbReference>
<dbReference type="AlphaFoldDB" id="U5WAJ5"/>
<dbReference type="InterPro" id="IPR008538">
    <property type="entry name" value="Uma2"/>
</dbReference>
<evidence type="ECO:0000259" key="1">
    <source>
        <dbReference type="Pfam" id="PF05685"/>
    </source>
</evidence>
<evidence type="ECO:0000313" key="3">
    <source>
        <dbReference type="Proteomes" id="UP000017746"/>
    </source>
</evidence>
<dbReference type="PANTHER" id="PTHR35400">
    <property type="entry name" value="SLR1083 PROTEIN"/>
    <property type="match status" value="1"/>
</dbReference>
<reference evidence="2 3" key="1">
    <citation type="journal article" date="2014" name="J. Biotechnol.">
        <title>Complete genome sequence of the actinobacterium Actinoplanes friuliensis HAG 010964, producer of the lipopeptide antibiotic friulimycin.</title>
        <authorList>
            <person name="Ruckert C."/>
            <person name="Szczepanowski R."/>
            <person name="Albersmeier A."/>
            <person name="Goesmann A."/>
            <person name="Fischer N."/>
            <person name="Steinkamper A."/>
            <person name="Puhler A."/>
            <person name="Biener R."/>
            <person name="Schwartz D."/>
            <person name="Kalinowski J."/>
        </authorList>
    </citation>
    <scope>NUCLEOTIDE SEQUENCE [LARGE SCALE GENOMIC DNA]</scope>
    <source>
        <strain evidence="2 3">DSM 7358</strain>
    </source>
</reference>
<dbReference type="SUPFAM" id="SSF52980">
    <property type="entry name" value="Restriction endonuclease-like"/>
    <property type="match status" value="1"/>
</dbReference>
<dbReference type="Gene3D" id="3.90.1570.10">
    <property type="entry name" value="tt1808, chain A"/>
    <property type="match status" value="1"/>
</dbReference>
<dbReference type="PATRIC" id="fig|1246995.3.peg.8051"/>
<dbReference type="STRING" id="1246995.AFR_39795"/>
<dbReference type="CDD" id="cd06260">
    <property type="entry name" value="DUF820-like"/>
    <property type="match status" value="1"/>
</dbReference>
<dbReference type="KEGG" id="afs:AFR_39795"/>
<dbReference type="HOGENOM" id="CLU_076312_4_0_11"/>
<dbReference type="InterPro" id="IPR011335">
    <property type="entry name" value="Restrct_endonuc-II-like"/>
</dbReference>
<organism evidence="2 3">
    <name type="scientific">Actinoplanes friuliensis DSM 7358</name>
    <dbReference type="NCBI Taxonomy" id="1246995"/>
    <lineage>
        <taxon>Bacteria</taxon>
        <taxon>Bacillati</taxon>
        <taxon>Actinomycetota</taxon>
        <taxon>Actinomycetes</taxon>
        <taxon>Micromonosporales</taxon>
        <taxon>Micromonosporaceae</taxon>
        <taxon>Actinoplanes</taxon>
    </lineage>
</organism>